<feature type="compositionally biased region" description="Basic and acidic residues" evidence="1">
    <location>
        <begin position="11"/>
        <end position="25"/>
    </location>
</feature>
<organism evidence="2 3">
    <name type="scientific">Morchella conica CCBAS932</name>
    <dbReference type="NCBI Taxonomy" id="1392247"/>
    <lineage>
        <taxon>Eukaryota</taxon>
        <taxon>Fungi</taxon>
        <taxon>Dikarya</taxon>
        <taxon>Ascomycota</taxon>
        <taxon>Pezizomycotina</taxon>
        <taxon>Pezizomycetes</taxon>
        <taxon>Pezizales</taxon>
        <taxon>Morchellaceae</taxon>
        <taxon>Morchella</taxon>
    </lineage>
</organism>
<feature type="region of interest" description="Disordered" evidence="1">
    <location>
        <begin position="77"/>
        <end position="138"/>
    </location>
</feature>
<accession>A0A3N4KAL0</accession>
<evidence type="ECO:0000313" key="3">
    <source>
        <dbReference type="Proteomes" id="UP000277580"/>
    </source>
</evidence>
<protein>
    <submittedName>
        <fullName evidence="2">Uncharacterized protein</fullName>
    </submittedName>
</protein>
<feature type="compositionally biased region" description="Acidic residues" evidence="1">
    <location>
        <begin position="93"/>
        <end position="114"/>
    </location>
</feature>
<dbReference type="OrthoDB" id="5347044at2759"/>
<name>A0A3N4KAL0_9PEZI</name>
<feature type="compositionally biased region" description="Basic and acidic residues" evidence="1">
    <location>
        <begin position="38"/>
        <end position="48"/>
    </location>
</feature>
<dbReference type="InParanoid" id="A0A3N4KAL0"/>
<sequence>MENSANTRVRRTFDIRIRPASDSTKKTTPPKRKYSRVNTHEGRKEQAKIKVNPLANEVAQFLDKKIVHCTLAVQPDPAGKQSQRYFGLCNDPSPDDEDSDKDDRYDDSDDEDDEYRPKPEITGMRMKSSKEGNPAVDGPKYEQTGGVLWYLLDKLGSSTKFTNSEIRHEAQRAWRRYKGCRLNSSQKLCVLLAVNIRCRQATFMEILNGKGQGKISGGKLALK</sequence>
<dbReference type="AlphaFoldDB" id="A0A3N4KAL0"/>
<reference evidence="2 3" key="1">
    <citation type="journal article" date="2018" name="Nat. Ecol. Evol.">
        <title>Pezizomycetes genomes reveal the molecular basis of ectomycorrhizal truffle lifestyle.</title>
        <authorList>
            <person name="Murat C."/>
            <person name="Payen T."/>
            <person name="Noel B."/>
            <person name="Kuo A."/>
            <person name="Morin E."/>
            <person name="Chen J."/>
            <person name="Kohler A."/>
            <person name="Krizsan K."/>
            <person name="Balestrini R."/>
            <person name="Da Silva C."/>
            <person name="Montanini B."/>
            <person name="Hainaut M."/>
            <person name="Levati E."/>
            <person name="Barry K.W."/>
            <person name="Belfiori B."/>
            <person name="Cichocki N."/>
            <person name="Clum A."/>
            <person name="Dockter R.B."/>
            <person name="Fauchery L."/>
            <person name="Guy J."/>
            <person name="Iotti M."/>
            <person name="Le Tacon F."/>
            <person name="Lindquist E.A."/>
            <person name="Lipzen A."/>
            <person name="Malagnac F."/>
            <person name="Mello A."/>
            <person name="Molinier V."/>
            <person name="Miyauchi S."/>
            <person name="Poulain J."/>
            <person name="Riccioni C."/>
            <person name="Rubini A."/>
            <person name="Sitrit Y."/>
            <person name="Splivallo R."/>
            <person name="Traeger S."/>
            <person name="Wang M."/>
            <person name="Zifcakova L."/>
            <person name="Wipf D."/>
            <person name="Zambonelli A."/>
            <person name="Paolocci F."/>
            <person name="Nowrousian M."/>
            <person name="Ottonello S."/>
            <person name="Baldrian P."/>
            <person name="Spatafora J.W."/>
            <person name="Henrissat B."/>
            <person name="Nagy L.G."/>
            <person name="Aury J.M."/>
            <person name="Wincker P."/>
            <person name="Grigoriev I.V."/>
            <person name="Bonfante P."/>
            <person name="Martin F.M."/>
        </authorList>
    </citation>
    <scope>NUCLEOTIDE SEQUENCE [LARGE SCALE GENOMIC DNA]</scope>
    <source>
        <strain evidence="2 3">CCBAS932</strain>
    </source>
</reference>
<proteinExistence type="predicted"/>
<gene>
    <name evidence="2" type="ORF">P167DRAFT_579149</name>
</gene>
<evidence type="ECO:0000313" key="2">
    <source>
        <dbReference type="EMBL" id="RPB07540.1"/>
    </source>
</evidence>
<evidence type="ECO:0000256" key="1">
    <source>
        <dbReference type="SAM" id="MobiDB-lite"/>
    </source>
</evidence>
<feature type="region of interest" description="Disordered" evidence="1">
    <location>
        <begin position="1"/>
        <end position="48"/>
    </location>
</feature>
<keyword evidence="3" id="KW-1185">Reference proteome</keyword>
<dbReference type="EMBL" id="ML119180">
    <property type="protein sequence ID" value="RPB07540.1"/>
    <property type="molecule type" value="Genomic_DNA"/>
</dbReference>
<dbReference type="Proteomes" id="UP000277580">
    <property type="component" value="Unassembled WGS sequence"/>
</dbReference>